<keyword evidence="4" id="KW-1185">Reference proteome</keyword>
<dbReference type="SUPFAM" id="SSF51197">
    <property type="entry name" value="Clavaminate synthase-like"/>
    <property type="match status" value="1"/>
</dbReference>
<sequence>MAPSLINWGEGEARAWGERTHVARHDLDGLDIFARKGIARIIDAMPRSAVHAYTMGDDPCDGATWRRGDVADLTGLQLLDIVDQGRLWLNIVGAGHHVPELGAIVDELYGEVSSTVGDAWSTLKATLLVSSPSAQVFYHADNQPNALWHIRGEKKVFVYPRREPYVSVRQLDSIAAGYADEQLPYDPAWDASAEVIDLKPGEVAWWPQNSPHRVVNAPGEPSVSLSVEHRTTASTRTERRQRADFHLRRTFGLTPPPGKWLDPVTLVAGSALAKVAPKQRARNERAVSFVVDPEAEGGVKSLA</sequence>
<reference evidence="1 4" key="2">
    <citation type="submission" date="2019-08" db="EMBL/GenBank/DDBJ databases">
        <title>Dermacoccus abyssi strain HZAU 226, whole genome Nanopore sequencing project.</title>
        <authorList>
            <person name="Guo A."/>
            <person name="Zhang X."/>
            <person name="Ruan Y."/>
            <person name="Liu W."/>
            <person name="Chen Q."/>
            <person name="Gu L."/>
        </authorList>
    </citation>
    <scope>NUCLEOTIDE SEQUENCE [LARGE SCALE GENOMIC DNA]</scope>
    <source>
        <strain evidence="1 4">HZAU 226</strain>
    </source>
</reference>
<dbReference type="Proteomes" id="UP000285376">
    <property type="component" value="Unassembled WGS sequence"/>
</dbReference>
<organism evidence="2 3">
    <name type="scientific">Dermacoccus abyssi</name>
    <dbReference type="NCBI Taxonomy" id="322596"/>
    <lineage>
        <taxon>Bacteria</taxon>
        <taxon>Bacillati</taxon>
        <taxon>Actinomycetota</taxon>
        <taxon>Actinomycetes</taxon>
        <taxon>Micrococcales</taxon>
        <taxon>Dermacoccaceae</taxon>
        <taxon>Dermacoccus</taxon>
    </lineage>
</organism>
<gene>
    <name evidence="2" type="ORF">D1832_08725</name>
    <name evidence="1" type="ORF">FV141_10690</name>
</gene>
<proteinExistence type="predicted"/>
<dbReference type="AlphaFoldDB" id="A0A417Z5U9"/>
<dbReference type="Gene3D" id="2.60.120.650">
    <property type="entry name" value="Cupin"/>
    <property type="match status" value="1"/>
</dbReference>
<evidence type="ECO:0000313" key="2">
    <source>
        <dbReference type="EMBL" id="RHW45769.1"/>
    </source>
</evidence>
<dbReference type="Proteomes" id="UP000323565">
    <property type="component" value="Chromosome"/>
</dbReference>
<protein>
    <recommendedName>
        <fullName evidence="5">JmjC domain-containing protein</fullName>
    </recommendedName>
</protein>
<reference evidence="2 3" key="1">
    <citation type="submission" date="2018-08" db="EMBL/GenBank/DDBJ databases">
        <title>Whole genome sequence analysis of Dermacoccus abyssi bacteria isolated from Deep Mariana trench Micromonospora spp reveals genes involved in the environmental adaptation and production of secondary metabolites.</title>
        <authorList>
            <person name="Abdel-Mageed W.M."/>
            <person name="Lehri B."/>
            <person name="Nouioui I."/>
            <person name="Goodfellow I."/>
            <person name="Jaspars M."/>
            <person name="Karlyshev A."/>
        </authorList>
    </citation>
    <scope>NUCLEOTIDE SEQUENCE [LARGE SCALE GENOMIC DNA]</scope>
    <source>
        <strain evidence="2 3">MT1.1</strain>
    </source>
</reference>
<dbReference type="EMBL" id="CP043031">
    <property type="protein sequence ID" value="QEH93946.1"/>
    <property type="molecule type" value="Genomic_DNA"/>
</dbReference>
<dbReference type="EMBL" id="QWLM01000008">
    <property type="protein sequence ID" value="RHW45769.1"/>
    <property type="molecule type" value="Genomic_DNA"/>
</dbReference>
<evidence type="ECO:0008006" key="5">
    <source>
        <dbReference type="Google" id="ProtNLM"/>
    </source>
</evidence>
<evidence type="ECO:0000313" key="4">
    <source>
        <dbReference type="Proteomes" id="UP000323565"/>
    </source>
</evidence>
<dbReference type="RefSeq" id="WP_118913512.1">
    <property type="nucleotide sequence ID" value="NZ_CBCRVH010000009.1"/>
</dbReference>
<evidence type="ECO:0000313" key="1">
    <source>
        <dbReference type="EMBL" id="QEH93946.1"/>
    </source>
</evidence>
<accession>A0A417Z5U9</accession>
<name>A0A417Z5U9_9MICO</name>
<evidence type="ECO:0000313" key="3">
    <source>
        <dbReference type="Proteomes" id="UP000285376"/>
    </source>
</evidence>